<feature type="region of interest" description="Disordered" evidence="1">
    <location>
        <begin position="32"/>
        <end position="58"/>
    </location>
</feature>
<proteinExistence type="predicted"/>
<evidence type="ECO:0000313" key="2">
    <source>
        <dbReference type="EMBL" id="RKF75820.1"/>
    </source>
</evidence>
<organism evidence="2 3">
    <name type="scientific">Golovinomyces cichoracearum</name>
    <dbReference type="NCBI Taxonomy" id="62708"/>
    <lineage>
        <taxon>Eukaryota</taxon>
        <taxon>Fungi</taxon>
        <taxon>Dikarya</taxon>
        <taxon>Ascomycota</taxon>
        <taxon>Pezizomycotina</taxon>
        <taxon>Leotiomycetes</taxon>
        <taxon>Erysiphales</taxon>
        <taxon>Erysiphaceae</taxon>
        <taxon>Golovinomyces</taxon>
    </lineage>
</organism>
<dbReference type="EMBL" id="MCBR01007616">
    <property type="protein sequence ID" value="RKF75820.1"/>
    <property type="molecule type" value="Genomic_DNA"/>
</dbReference>
<dbReference type="OrthoDB" id="5507155at2759"/>
<feature type="non-terminal residue" evidence="2">
    <location>
        <position position="1"/>
    </location>
</feature>
<gene>
    <name evidence="2" type="ORF">GcC1_076012</name>
</gene>
<evidence type="ECO:0000256" key="1">
    <source>
        <dbReference type="SAM" id="MobiDB-lite"/>
    </source>
</evidence>
<feature type="region of interest" description="Disordered" evidence="1">
    <location>
        <begin position="112"/>
        <end position="146"/>
    </location>
</feature>
<dbReference type="Proteomes" id="UP000285405">
    <property type="component" value="Unassembled WGS sequence"/>
</dbReference>
<protein>
    <submittedName>
        <fullName evidence="2">Uncharacterized protein</fullName>
    </submittedName>
</protein>
<name>A0A420IMM3_9PEZI</name>
<feature type="region of interest" description="Disordered" evidence="1">
    <location>
        <begin position="277"/>
        <end position="300"/>
    </location>
</feature>
<feature type="compositionally biased region" description="Polar residues" evidence="1">
    <location>
        <begin position="112"/>
        <end position="125"/>
    </location>
</feature>
<sequence>KPHLQPCSRSIFENFDDIIEATQANVAAARGARARRGRCRGGNQKKAQPKRKPITKDNILNQYPDSSIYTSASQQPYYQTPQHESSSLYLRDQSVHFRSIEWPQTPIRRSLVSNSVRPSTPQLTQYLGPRGSPTSHSTQEQDSDIAKNRRGLKYPWVYEREFAMLRALVEAKHSGLQTGSSFWEKVWAEARKAVDSVVINGNLAPPITAASVKRHTSGREKNSSGREFSYPGIDTGVLMSSLDAMRDHYNAYPKCRRLRKHHVNHVELPEQLLGDKLADGRNSTKTTDVARERAPKRKRSAKVDVRKQAILNPTEEAGFERLAMANNR</sequence>
<reference evidence="2 3" key="1">
    <citation type="journal article" date="2018" name="BMC Genomics">
        <title>Comparative genome analyses reveal sequence features reflecting distinct modes of host-adaptation between dicot and monocot powdery mildew.</title>
        <authorList>
            <person name="Wu Y."/>
            <person name="Ma X."/>
            <person name="Pan Z."/>
            <person name="Kale S.D."/>
            <person name="Song Y."/>
            <person name="King H."/>
            <person name="Zhang Q."/>
            <person name="Presley C."/>
            <person name="Deng X."/>
            <person name="Wei C.I."/>
            <person name="Xiao S."/>
        </authorList>
    </citation>
    <scope>NUCLEOTIDE SEQUENCE [LARGE SCALE GENOMIC DNA]</scope>
    <source>
        <strain evidence="2">UCSC1</strain>
    </source>
</reference>
<evidence type="ECO:0000313" key="3">
    <source>
        <dbReference type="Proteomes" id="UP000285405"/>
    </source>
</evidence>
<dbReference type="AlphaFoldDB" id="A0A420IMM3"/>
<accession>A0A420IMM3</accession>
<comment type="caution">
    <text evidence="2">The sequence shown here is derived from an EMBL/GenBank/DDBJ whole genome shotgun (WGS) entry which is preliminary data.</text>
</comment>